<name>A0A3S3R6S1_9SPHI</name>
<keyword evidence="2" id="KW-1185">Reference proteome</keyword>
<comment type="caution">
    <text evidence="1">The sequence shown here is derived from an EMBL/GenBank/DDBJ whole genome shotgun (WGS) entry which is preliminary data.</text>
</comment>
<accession>A0A3S3R6S1</accession>
<dbReference type="OrthoDB" id="771660at2"/>
<reference evidence="1 2" key="1">
    <citation type="submission" date="2018-06" db="EMBL/GenBank/DDBJ databases">
        <title>Pedobacter endophyticus sp. nov., an endophytic bacterium isolated from a leaf of Triticum aestivum.</title>
        <authorList>
            <person name="Zhang L."/>
        </authorList>
    </citation>
    <scope>NUCLEOTIDE SEQUENCE [LARGE SCALE GENOMIC DNA]</scope>
    <source>
        <strain evidence="1 2">CM134L-2</strain>
    </source>
</reference>
<evidence type="ECO:0000313" key="2">
    <source>
        <dbReference type="Proteomes" id="UP000284120"/>
    </source>
</evidence>
<dbReference type="Proteomes" id="UP000284120">
    <property type="component" value="Unassembled WGS sequence"/>
</dbReference>
<dbReference type="RefSeq" id="WP_113646661.1">
    <property type="nucleotide sequence ID" value="NZ_QMHN01000002.1"/>
</dbReference>
<gene>
    <name evidence="1" type="ORF">DPV69_07080</name>
</gene>
<organism evidence="1 2">
    <name type="scientific">Pedobacter chitinilyticus</name>
    <dbReference type="NCBI Taxonomy" id="2233776"/>
    <lineage>
        <taxon>Bacteria</taxon>
        <taxon>Pseudomonadati</taxon>
        <taxon>Bacteroidota</taxon>
        <taxon>Sphingobacteriia</taxon>
        <taxon>Sphingobacteriales</taxon>
        <taxon>Sphingobacteriaceae</taxon>
        <taxon>Pedobacter</taxon>
    </lineage>
</organism>
<dbReference type="EMBL" id="SAYW01000002">
    <property type="protein sequence ID" value="RWU08136.1"/>
    <property type="molecule type" value="Genomic_DNA"/>
</dbReference>
<proteinExistence type="predicted"/>
<sequence length="266" mass="30531">MKAQRKLPEIVIDGISMIVDVAFAELRHKEYPDCRVSFHNMDREGGGYALHVEPMLQGLSETPHPLYEKHIIGQMVVLDPEGICIKYGLERQSLPTDDSGLSCDPKLIEKRLKGVLPQIDIAGKEYHVDVRLGELHSVDDQTKRIILKMLSINGNGNYVFLYDHKKHHIVNLDIDKITKEPPNTVMIELPHELWLDPIGVARKQNIDELSLLGKYPLQHELKARIYPLAETFVANHIHKNIERKRGDYVDDLPFTIKPQRKKGRHL</sequence>
<protein>
    <submittedName>
        <fullName evidence="1">Uncharacterized protein</fullName>
    </submittedName>
</protein>
<dbReference type="AlphaFoldDB" id="A0A3S3R6S1"/>
<evidence type="ECO:0000313" key="1">
    <source>
        <dbReference type="EMBL" id="RWU08136.1"/>
    </source>
</evidence>